<dbReference type="AlphaFoldDB" id="A0A5B7FEK1"/>
<evidence type="ECO:0000313" key="2">
    <source>
        <dbReference type="Proteomes" id="UP000324222"/>
    </source>
</evidence>
<dbReference type="Proteomes" id="UP000324222">
    <property type="component" value="Unassembled WGS sequence"/>
</dbReference>
<gene>
    <name evidence="1" type="ORF">E2C01_038604</name>
</gene>
<protein>
    <submittedName>
        <fullName evidence="1">Uncharacterized protein</fullName>
    </submittedName>
</protein>
<keyword evidence="2" id="KW-1185">Reference proteome</keyword>
<organism evidence="1 2">
    <name type="scientific">Portunus trituberculatus</name>
    <name type="common">Swimming crab</name>
    <name type="synonym">Neptunus trituberculatus</name>
    <dbReference type="NCBI Taxonomy" id="210409"/>
    <lineage>
        <taxon>Eukaryota</taxon>
        <taxon>Metazoa</taxon>
        <taxon>Ecdysozoa</taxon>
        <taxon>Arthropoda</taxon>
        <taxon>Crustacea</taxon>
        <taxon>Multicrustacea</taxon>
        <taxon>Malacostraca</taxon>
        <taxon>Eumalacostraca</taxon>
        <taxon>Eucarida</taxon>
        <taxon>Decapoda</taxon>
        <taxon>Pleocyemata</taxon>
        <taxon>Brachyura</taxon>
        <taxon>Eubrachyura</taxon>
        <taxon>Portunoidea</taxon>
        <taxon>Portunidae</taxon>
        <taxon>Portuninae</taxon>
        <taxon>Portunus</taxon>
    </lineage>
</organism>
<reference evidence="1 2" key="1">
    <citation type="submission" date="2019-05" db="EMBL/GenBank/DDBJ databases">
        <title>Another draft genome of Portunus trituberculatus and its Hox gene families provides insights of decapod evolution.</title>
        <authorList>
            <person name="Jeong J.-H."/>
            <person name="Song I."/>
            <person name="Kim S."/>
            <person name="Choi T."/>
            <person name="Kim D."/>
            <person name="Ryu S."/>
            <person name="Kim W."/>
        </authorList>
    </citation>
    <scope>NUCLEOTIDE SEQUENCE [LARGE SCALE GENOMIC DNA]</scope>
    <source>
        <tissue evidence="1">Muscle</tissue>
    </source>
</reference>
<comment type="caution">
    <text evidence="1">The sequence shown here is derived from an EMBL/GenBank/DDBJ whole genome shotgun (WGS) entry which is preliminary data.</text>
</comment>
<accession>A0A5B7FEK1</accession>
<dbReference type="EMBL" id="VSRR010006493">
    <property type="protein sequence ID" value="MPC44922.1"/>
    <property type="molecule type" value="Genomic_DNA"/>
</dbReference>
<proteinExistence type="predicted"/>
<sequence>MRSLSVLLSSFPAVSYLNPPVSYLDQVGDPFSSSAGGVFPGYDSPGRVHSPSSTSCPDRFLRLHIFPVCP</sequence>
<evidence type="ECO:0000313" key="1">
    <source>
        <dbReference type="EMBL" id="MPC44922.1"/>
    </source>
</evidence>
<name>A0A5B7FEK1_PORTR</name>